<dbReference type="PANTHER" id="PTHR36819">
    <property type="entry name" value="REGULATOR OF PHOSPHOLIPASE D SRF1"/>
    <property type="match status" value="1"/>
</dbReference>
<evidence type="ECO:0000256" key="1">
    <source>
        <dbReference type="SAM" id="MobiDB-lite"/>
    </source>
</evidence>
<dbReference type="GO" id="GO:0071944">
    <property type="term" value="C:cell periphery"/>
    <property type="evidence" value="ECO:0007669"/>
    <property type="project" value="TreeGrafter"/>
</dbReference>
<keyword evidence="2" id="KW-0472">Membrane</keyword>
<evidence type="ECO:0000313" key="4">
    <source>
        <dbReference type="Proteomes" id="UP000187013"/>
    </source>
</evidence>
<keyword evidence="2" id="KW-0812">Transmembrane</keyword>
<evidence type="ECO:0000313" key="3">
    <source>
        <dbReference type="EMBL" id="GAV53113.1"/>
    </source>
</evidence>
<dbReference type="Proteomes" id="UP000187013">
    <property type="component" value="Unassembled WGS sequence"/>
</dbReference>
<feature type="region of interest" description="Disordered" evidence="1">
    <location>
        <begin position="231"/>
        <end position="252"/>
    </location>
</feature>
<dbReference type="AlphaFoldDB" id="A0A1Q3AC47"/>
<name>A0A1Q3AC47_ZYGRO</name>
<feature type="transmembrane region" description="Helical" evidence="2">
    <location>
        <begin position="430"/>
        <end position="450"/>
    </location>
</feature>
<dbReference type="OrthoDB" id="2589563at2759"/>
<organism evidence="3 4">
    <name type="scientific">Zygosaccharomyces rouxii</name>
    <dbReference type="NCBI Taxonomy" id="4956"/>
    <lineage>
        <taxon>Eukaryota</taxon>
        <taxon>Fungi</taxon>
        <taxon>Dikarya</taxon>
        <taxon>Ascomycota</taxon>
        <taxon>Saccharomycotina</taxon>
        <taxon>Saccharomycetes</taxon>
        <taxon>Saccharomycetales</taxon>
        <taxon>Saccharomycetaceae</taxon>
        <taxon>Zygosaccharomyces</taxon>
    </lineage>
</organism>
<keyword evidence="2" id="KW-1133">Transmembrane helix</keyword>
<feature type="compositionally biased region" description="Low complexity" evidence="1">
    <location>
        <begin position="28"/>
        <end position="39"/>
    </location>
</feature>
<dbReference type="PANTHER" id="PTHR36819:SF1">
    <property type="entry name" value="REGULATOR OF PHOSPHOLIPASE D SRF1"/>
    <property type="match status" value="1"/>
</dbReference>
<dbReference type="EMBL" id="BDGX01000035">
    <property type="protein sequence ID" value="GAV53113.1"/>
    <property type="molecule type" value="Genomic_DNA"/>
</dbReference>
<feature type="compositionally biased region" description="Polar residues" evidence="1">
    <location>
        <begin position="11"/>
        <end position="22"/>
    </location>
</feature>
<feature type="transmembrane region" description="Helical" evidence="2">
    <location>
        <begin position="293"/>
        <end position="314"/>
    </location>
</feature>
<sequence>MAARSRGGSDPSRSMGNRNVVRQQEIHGSSGATTATNTSPDGSGQYFGTDPNIVNRNLNAYSIVPTTVPPYALDYQFNKLKSTTGPVKAAASADAPANANLSEEQRYAFKDPFLVGNDGKWGKFASNIGSNVAYAKQRKRSVGSESPGEILTGIRDSQETDVTDLEREKAKQAILTDLNTEWGGGRRLQELFDTPIMGSFEFKNNEDRQQWVDYVTRLKQYYYGGVPPGVDLESMPGPPGETGASGKSPQGESDWIEQLHSDMERFRQLKKRKMQQWRPKLTRLLLDSQYLPLVLRMCIGMFSAIALGLAVRVYQNSHTQVEKLGRNVGQQPSTIMAICVNTIAIVYIIYIAQDEFTGRPLGLRDPLSKLRLILLDLLFIIFSSANLALAFNTLFDKRWVCRRGGGPTAKDGEDVTISYICRKQRALSSFLFVMVVLWVITFTISLVRVVEKVSSASPR</sequence>
<accession>A0A1Q3AC47</accession>
<evidence type="ECO:0008006" key="5">
    <source>
        <dbReference type="Google" id="ProtNLM"/>
    </source>
</evidence>
<feature type="transmembrane region" description="Helical" evidence="2">
    <location>
        <begin position="372"/>
        <end position="395"/>
    </location>
</feature>
<dbReference type="InterPro" id="IPR037737">
    <property type="entry name" value="Srf1"/>
</dbReference>
<evidence type="ECO:0000256" key="2">
    <source>
        <dbReference type="SAM" id="Phobius"/>
    </source>
</evidence>
<comment type="caution">
    <text evidence="3">The sequence shown here is derived from an EMBL/GenBank/DDBJ whole genome shotgun (WGS) entry which is preliminary data.</text>
</comment>
<proteinExistence type="predicted"/>
<gene>
    <name evidence="3" type="ORF">ZYGR_0AI03950</name>
</gene>
<protein>
    <recommendedName>
        <fullName evidence="5">Regulator of phospholipase D SRF1</fullName>
    </recommendedName>
</protein>
<dbReference type="GO" id="GO:0000324">
    <property type="term" value="C:fungal-type vacuole"/>
    <property type="evidence" value="ECO:0007669"/>
    <property type="project" value="TreeGrafter"/>
</dbReference>
<feature type="transmembrane region" description="Helical" evidence="2">
    <location>
        <begin position="335"/>
        <end position="352"/>
    </location>
</feature>
<reference evidence="3 4" key="1">
    <citation type="submission" date="2016-08" db="EMBL/GenBank/DDBJ databases">
        <title>Draft genome sequence of allopolyploid Zygosaccharomyces rouxii.</title>
        <authorList>
            <person name="Watanabe J."/>
            <person name="Uehara K."/>
            <person name="Mogi Y."/>
            <person name="Tsukioka Y."/>
        </authorList>
    </citation>
    <scope>NUCLEOTIDE SEQUENCE [LARGE SCALE GENOMIC DNA]</scope>
    <source>
        <strain evidence="3 4">NBRC 110957</strain>
    </source>
</reference>
<feature type="region of interest" description="Disordered" evidence="1">
    <location>
        <begin position="1"/>
        <end position="50"/>
    </location>
</feature>